<dbReference type="Proteomes" id="UP000005755">
    <property type="component" value="Unassembled WGS sequence"/>
</dbReference>
<evidence type="ECO:0000313" key="2">
    <source>
        <dbReference type="EMBL" id="EFR45489.1"/>
    </source>
</evidence>
<evidence type="ECO:0000313" key="3">
    <source>
        <dbReference type="Proteomes" id="UP000005755"/>
    </source>
</evidence>
<dbReference type="RefSeq" id="WP_002955312.1">
    <property type="nucleotide sequence ID" value="NC_020555.1"/>
</dbReference>
<organism evidence="1 4">
    <name type="scientific">Helicobacter cinaedi CCUG 18818 = ATCC BAA-847</name>
    <dbReference type="NCBI Taxonomy" id="537971"/>
    <lineage>
        <taxon>Bacteria</taxon>
        <taxon>Pseudomonadati</taxon>
        <taxon>Campylobacterota</taxon>
        <taxon>Epsilonproteobacteria</taxon>
        <taxon>Campylobacterales</taxon>
        <taxon>Helicobacteraceae</taxon>
        <taxon>Helicobacter</taxon>
    </lineage>
</organism>
<reference evidence="2" key="1">
    <citation type="submission" date="2008-08" db="EMBL/GenBank/DDBJ databases">
        <title>Annotation of Helicobacter cinaedi strain CCUG 18818.</title>
        <authorList>
            <consortium name="The Broad Institute Genome Sequencing Platform"/>
            <person name="Fox J.G."/>
            <person name="Shen Z."/>
            <person name="Charoenlap N."/>
            <person name="Schauer D.B."/>
            <person name="Ward D."/>
            <person name="Mehta T."/>
            <person name="Young S."/>
            <person name="Jaffe D."/>
            <person name="Gnerre S."/>
            <person name="Berlin A."/>
            <person name="Heiman D."/>
            <person name="Hepburn T."/>
            <person name="Shea T."/>
            <person name="Sykes S."/>
            <person name="Alvarado L."/>
            <person name="Kodira C."/>
            <person name="Borodovsky M."/>
            <person name="Lander E."/>
            <person name="Galagan J."/>
            <person name="Nusbaum C."/>
            <person name="Birren B."/>
        </authorList>
    </citation>
    <scope>NUCLEOTIDE SEQUENCE</scope>
    <source>
        <strain evidence="2">CCUG 18818</strain>
    </source>
</reference>
<dbReference type="Proteomes" id="UP000006036">
    <property type="component" value="Chromosome 1"/>
</dbReference>
<reference evidence="3" key="4">
    <citation type="journal article" date="2014" name="Genome Announc.">
        <title>Draft genome sequences of six enterohepatic helicobacter species isolated from humans and one from rhesus macaques.</title>
        <authorList>
            <person name="Shen Z."/>
            <person name="Sheh A."/>
            <person name="Young S.K."/>
            <person name="Abouelliel A."/>
            <person name="Ward D.V."/>
            <person name="Earl A.M."/>
            <person name="Fox J.G."/>
        </authorList>
    </citation>
    <scope>NUCLEOTIDE SEQUENCE [LARGE SCALE GENOMIC DNA]</scope>
    <source>
        <strain evidence="3">CCUG 18818</strain>
    </source>
</reference>
<reference evidence="1 4" key="2">
    <citation type="journal article" date="2012" name="J. Bacteriol.">
        <title>Complete Genome Sequence of Helicobacter cinaedi Type Strain ATCC BAA-847.</title>
        <authorList>
            <person name="Miyoshi-Akiyama T."/>
            <person name="Takeshita N."/>
            <person name="Ohmagari N."/>
            <person name="Kirikae T."/>
        </authorList>
    </citation>
    <scope>NUCLEOTIDE SEQUENCE [LARGE SCALE GENOMIC DNA]</scope>
    <source>
        <strain evidence="1 4">ATCC BAA-847</strain>
    </source>
</reference>
<evidence type="ECO:0000313" key="1">
    <source>
        <dbReference type="EMBL" id="BAM32869.1"/>
    </source>
</evidence>
<dbReference type="EMBL" id="DS990391">
    <property type="protein sequence ID" value="EFR45489.1"/>
    <property type="molecule type" value="Genomic_DNA"/>
</dbReference>
<accession>A0AAI8MP51</accession>
<protein>
    <submittedName>
        <fullName evidence="1">Uncharacterized protein</fullName>
    </submittedName>
</protein>
<keyword evidence="3" id="KW-1185">Reference proteome</keyword>
<dbReference type="EMBL" id="AP012492">
    <property type="protein sequence ID" value="BAM32869.1"/>
    <property type="molecule type" value="Genomic_DNA"/>
</dbReference>
<sequence length="243" mass="27899">MEKIIYGIISEAVEVSDSATLFATYANKEDRDEDIICMADNVRQQFDPDWEDPIETVEDAECFFCESAADFPYIYKRVENVLVEKAGENLQHYVALAWQNSLFDGYCNSHSDLQEAEKKLKGVMKSHIRRLAAELQDPDNHELSEEEDSYTRAAYQLDERLRFARITSYLNGVEVAERTYSFCDLIDSVLTDDQVVWELCPHCGDEVELDRIFKTQSCHACGEQILPCSICEQDNCSKCPLEK</sequence>
<gene>
    <name evidence="1" type="ORF">HCBAA847_1639</name>
    <name evidence="2" type="ORF">HCCG_00035</name>
</gene>
<reference evidence="1" key="3">
    <citation type="submission" date="2012-07" db="EMBL/GenBank/DDBJ databases">
        <authorList>
            <person name="Akiyama T."/>
            <person name="Takeshita N."/>
            <person name="Ohmagari N."/>
            <person name="Kirikae T."/>
        </authorList>
    </citation>
    <scope>NUCLEOTIDE SEQUENCE</scope>
    <source>
        <strain evidence="1">ATCC BAA-847</strain>
    </source>
</reference>
<dbReference type="AlphaFoldDB" id="A0AAI8MP51"/>
<proteinExistence type="predicted"/>
<dbReference type="KEGG" id="hcb:HCBAA847_1639"/>
<name>A0AAI8MP51_9HELI</name>
<evidence type="ECO:0000313" key="4">
    <source>
        <dbReference type="Proteomes" id="UP000006036"/>
    </source>
</evidence>